<keyword evidence="2" id="KW-1185">Reference proteome</keyword>
<reference evidence="1" key="1">
    <citation type="submission" date="2022-11" db="EMBL/GenBank/DDBJ databases">
        <title>Genome Sequence of Nemania bipapillata.</title>
        <authorList>
            <person name="Buettner E."/>
        </authorList>
    </citation>
    <scope>NUCLEOTIDE SEQUENCE</scope>
    <source>
        <strain evidence="1">CP14</strain>
    </source>
</reference>
<gene>
    <name evidence="1" type="ORF">ONZ43_g2436</name>
</gene>
<organism evidence="1 2">
    <name type="scientific">Nemania bipapillata</name>
    <dbReference type="NCBI Taxonomy" id="110536"/>
    <lineage>
        <taxon>Eukaryota</taxon>
        <taxon>Fungi</taxon>
        <taxon>Dikarya</taxon>
        <taxon>Ascomycota</taxon>
        <taxon>Pezizomycotina</taxon>
        <taxon>Sordariomycetes</taxon>
        <taxon>Xylariomycetidae</taxon>
        <taxon>Xylariales</taxon>
        <taxon>Xylariaceae</taxon>
        <taxon>Nemania</taxon>
    </lineage>
</organism>
<accession>A0ACC2J0P5</accession>
<protein>
    <submittedName>
        <fullName evidence="1">Uncharacterized protein</fullName>
    </submittedName>
</protein>
<dbReference type="EMBL" id="JAPESX010000498">
    <property type="protein sequence ID" value="KAJ8121007.1"/>
    <property type="molecule type" value="Genomic_DNA"/>
</dbReference>
<sequence length="210" mass="23310">MDAFSNSEYTYWWGPISAIRLWSEERILRRFADPNTQQFKVVDDANGTVVAWAKWDPPSQMTGLAEGFVVYNETCQPITTSLTPATQIERGGGKADGQASTKRYAPGPPEGSNSGLFKTFFDGIADMEKKYQAEKKLVLTHLCTRHNYQGRGIGSALLRSVLDLADREGLSAYLEATRVGLPLYRKLGYKVVDTLDFDRKEAGFATPATL</sequence>
<comment type="caution">
    <text evidence="1">The sequence shown here is derived from an EMBL/GenBank/DDBJ whole genome shotgun (WGS) entry which is preliminary data.</text>
</comment>
<dbReference type="Proteomes" id="UP001153334">
    <property type="component" value="Unassembled WGS sequence"/>
</dbReference>
<evidence type="ECO:0000313" key="2">
    <source>
        <dbReference type="Proteomes" id="UP001153334"/>
    </source>
</evidence>
<name>A0ACC2J0P5_9PEZI</name>
<proteinExistence type="predicted"/>
<evidence type="ECO:0000313" key="1">
    <source>
        <dbReference type="EMBL" id="KAJ8121007.1"/>
    </source>
</evidence>